<dbReference type="AlphaFoldDB" id="A0A242L221"/>
<comment type="caution">
    <text evidence="1">The sequence shown here is derived from an EMBL/GenBank/DDBJ whole genome shotgun (WGS) entry which is preliminary data.</text>
</comment>
<proteinExistence type="predicted"/>
<dbReference type="EMBL" id="NGMS01000001">
    <property type="protein sequence ID" value="OTP28245.1"/>
    <property type="molecule type" value="Genomic_DNA"/>
</dbReference>
<name>A0A242L221_ENTMU</name>
<organism evidence="1 2">
    <name type="scientific">Enterococcus mundtii</name>
    <dbReference type="NCBI Taxonomy" id="53346"/>
    <lineage>
        <taxon>Bacteria</taxon>
        <taxon>Bacillati</taxon>
        <taxon>Bacillota</taxon>
        <taxon>Bacilli</taxon>
        <taxon>Lactobacillales</taxon>
        <taxon>Enterococcaceae</taxon>
        <taxon>Enterococcus</taxon>
    </lineage>
</organism>
<evidence type="ECO:0000313" key="1">
    <source>
        <dbReference type="EMBL" id="OTP28245.1"/>
    </source>
</evidence>
<gene>
    <name evidence="1" type="ORF">A5802_001985</name>
</gene>
<dbReference type="Proteomes" id="UP000195024">
    <property type="component" value="Unassembled WGS sequence"/>
</dbReference>
<evidence type="ECO:0000313" key="2">
    <source>
        <dbReference type="Proteomes" id="UP000195024"/>
    </source>
</evidence>
<protein>
    <submittedName>
        <fullName evidence="1">Uncharacterized protein</fullName>
    </submittedName>
</protein>
<dbReference type="RefSeq" id="WP_086335082.1">
    <property type="nucleotide sequence ID" value="NZ_NGMS01000001.1"/>
</dbReference>
<sequence>MEERLKIDMLENKIKRLEFNQNLLMKLLLSNEPEWSLESVKAAEKKGLNPLPYVGVNSTGSYDFYRLVDLLYKLGLFD</sequence>
<accession>A0A242L221</accession>
<reference evidence="1 2" key="1">
    <citation type="submission" date="2017-05" db="EMBL/GenBank/DDBJ databases">
        <title>The Genome Sequence of Enterococcus mundtii 6B1_DIV0119.</title>
        <authorList>
            <consortium name="The Broad Institute Genomics Platform"/>
            <consortium name="The Broad Institute Genomic Center for Infectious Diseases"/>
            <person name="Earl A."/>
            <person name="Manson A."/>
            <person name="Schwartman J."/>
            <person name="Gilmore M."/>
            <person name="Abouelleil A."/>
            <person name="Cao P."/>
            <person name="Chapman S."/>
            <person name="Cusick C."/>
            <person name="Shea T."/>
            <person name="Young S."/>
            <person name="Neafsey D."/>
            <person name="Nusbaum C."/>
            <person name="Birren B."/>
        </authorList>
    </citation>
    <scope>NUCLEOTIDE SEQUENCE [LARGE SCALE GENOMIC DNA]</scope>
    <source>
        <strain evidence="1 2">6B1_DIV0119</strain>
    </source>
</reference>